<name>A0A1G1X0B6_9BACT</name>
<organism evidence="14 15">
    <name type="scientific">Candidatus Woykebacteria bacterium RIFCSPLOWO2_01_FULL_41_12</name>
    <dbReference type="NCBI Taxonomy" id="1802604"/>
    <lineage>
        <taxon>Bacteria</taxon>
        <taxon>Candidatus Woykeibacteriota</taxon>
    </lineage>
</organism>
<evidence type="ECO:0000259" key="13">
    <source>
        <dbReference type="Pfam" id="PF18075"/>
    </source>
</evidence>
<evidence type="ECO:0000256" key="11">
    <source>
        <dbReference type="SAM" id="Phobius"/>
    </source>
</evidence>
<dbReference type="InterPro" id="IPR004513">
    <property type="entry name" value="FtsX"/>
</dbReference>
<feature type="domain" description="ABC3 transporter permease C-terminal" evidence="12">
    <location>
        <begin position="172"/>
        <end position="289"/>
    </location>
</feature>
<reference evidence="14 15" key="1">
    <citation type="journal article" date="2016" name="Nat. Commun.">
        <title>Thousands of microbial genomes shed light on interconnected biogeochemical processes in an aquifer system.</title>
        <authorList>
            <person name="Anantharaman K."/>
            <person name="Brown C.T."/>
            <person name="Hug L.A."/>
            <person name="Sharon I."/>
            <person name="Castelle C.J."/>
            <person name="Probst A.J."/>
            <person name="Thomas B.C."/>
            <person name="Singh A."/>
            <person name="Wilkins M.J."/>
            <person name="Karaoz U."/>
            <person name="Brodie E.L."/>
            <person name="Williams K.H."/>
            <person name="Hubbard S.S."/>
            <person name="Banfield J.F."/>
        </authorList>
    </citation>
    <scope>NUCLEOTIDE SEQUENCE [LARGE SCALE GENOMIC DNA]</scope>
</reference>
<keyword evidence="7 11" id="KW-1133">Transmembrane helix</keyword>
<keyword evidence="6 11" id="KW-0812">Transmembrane</keyword>
<evidence type="ECO:0000259" key="12">
    <source>
        <dbReference type="Pfam" id="PF02687"/>
    </source>
</evidence>
<feature type="transmembrane region" description="Helical" evidence="11">
    <location>
        <begin position="169"/>
        <end position="195"/>
    </location>
</feature>
<keyword evidence="9 10" id="KW-0131">Cell cycle</keyword>
<accession>A0A1G1X0B6</accession>
<dbReference type="GO" id="GO:0005886">
    <property type="term" value="C:plasma membrane"/>
    <property type="evidence" value="ECO:0007669"/>
    <property type="project" value="UniProtKB-SubCell"/>
</dbReference>
<feature type="transmembrane region" description="Helical" evidence="11">
    <location>
        <begin position="222"/>
        <end position="244"/>
    </location>
</feature>
<dbReference type="PIRSF" id="PIRSF003097">
    <property type="entry name" value="FtsX"/>
    <property type="match status" value="1"/>
</dbReference>
<dbReference type="InterPro" id="IPR040690">
    <property type="entry name" value="FtsX_ECD"/>
</dbReference>
<evidence type="ECO:0000256" key="3">
    <source>
        <dbReference type="ARBA" id="ARBA00021907"/>
    </source>
</evidence>
<evidence type="ECO:0000256" key="1">
    <source>
        <dbReference type="ARBA" id="ARBA00004651"/>
    </source>
</evidence>
<proteinExistence type="inferred from homology"/>
<evidence type="ECO:0000256" key="7">
    <source>
        <dbReference type="ARBA" id="ARBA00022989"/>
    </source>
</evidence>
<comment type="caution">
    <text evidence="14">The sequence shown here is derived from an EMBL/GenBank/DDBJ whole genome shotgun (WGS) entry which is preliminary data.</text>
</comment>
<keyword evidence="8 10" id="KW-0472">Membrane</keyword>
<dbReference type="PANTHER" id="PTHR47755:SF1">
    <property type="entry name" value="CELL DIVISION PROTEIN FTSX"/>
    <property type="match status" value="1"/>
</dbReference>
<dbReference type="InterPro" id="IPR003838">
    <property type="entry name" value="ABC3_permease_C"/>
</dbReference>
<dbReference type="EMBL" id="MHDA01000005">
    <property type="protein sequence ID" value="OGY32817.1"/>
    <property type="molecule type" value="Genomic_DNA"/>
</dbReference>
<evidence type="ECO:0000256" key="10">
    <source>
        <dbReference type="PIRNR" id="PIRNR003097"/>
    </source>
</evidence>
<keyword evidence="5 10" id="KW-0132">Cell division</keyword>
<comment type="similarity">
    <text evidence="2 10">Belongs to the ABC-4 integral membrane protein family. FtsX subfamily.</text>
</comment>
<protein>
    <recommendedName>
        <fullName evidence="3 10">Cell division protein FtsX</fullName>
    </recommendedName>
</protein>
<evidence type="ECO:0000313" key="14">
    <source>
        <dbReference type="EMBL" id="OGY32817.1"/>
    </source>
</evidence>
<feature type="domain" description="FtsX extracellular" evidence="13">
    <location>
        <begin position="58"/>
        <end position="149"/>
    </location>
</feature>
<feature type="transmembrane region" description="Helical" evidence="11">
    <location>
        <begin position="264"/>
        <end position="286"/>
    </location>
</feature>
<keyword evidence="4 10" id="KW-1003">Cell membrane</keyword>
<dbReference type="PANTHER" id="PTHR47755">
    <property type="entry name" value="CELL DIVISION PROTEIN FTSX"/>
    <property type="match status" value="1"/>
</dbReference>
<evidence type="ECO:0000256" key="9">
    <source>
        <dbReference type="ARBA" id="ARBA00023306"/>
    </source>
</evidence>
<evidence type="ECO:0000256" key="6">
    <source>
        <dbReference type="ARBA" id="ARBA00022692"/>
    </source>
</evidence>
<dbReference type="Proteomes" id="UP000179279">
    <property type="component" value="Unassembled WGS sequence"/>
</dbReference>
<dbReference type="Gene3D" id="3.30.70.3040">
    <property type="match status" value="1"/>
</dbReference>
<gene>
    <name evidence="14" type="ORF">A3A57_00035</name>
</gene>
<evidence type="ECO:0000256" key="2">
    <source>
        <dbReference type="ARBA" id="ARBA00007379"/>
    </source>
</evidence>
<feature type="transmembrane region" description="Helical" evidence="11">
    <location>
        <begin position="20"/>
        <end position="44"/>
    </location>
</feature>
<dbReference type="Pfam" id="PF18075">
    <property type="entry name" value="FtsX_ECD"/>
    <property type="match status" value="1"/>
</dbReference>
<dbReference type="Pfam" id="PF02687">
    <property type="entry name" value="FtsX"/>
    <property type="match status" value="1"/>
</dbReference>
<comment type="subcellular location">
    <subcellularLocation>
        <location evidence="1">Cell membrane</location>
        <topology evidence="1">Multi-pass membrane protein</topology>
    </subcellularLocation>
</comment>
<sequence length="293" mass="32585">MNNLPRLLKVSFQRITRNPYNAFAAIFVMFLTFFISGLVVLVTVSSNQVLGFFESRPQVTAFLKDGTTSDKIKEIQDRLNKTEIVSKTKYISKEEALEIYKARFSSEPLLTEFVTAEILPASIEVSTYKLADLSSVAEILRSDSSVDEVIFERDIVETLQAWVKAIRNIGSAVVVFLVITSFLITLIVVGLNISLHKDEIEIMKLVGAGAWYVRTPFIFEGVFYGLFSALLASLVLLGLFLWMLPVLQSTFVDIPIFHNKVQTFGLVLAGEVLVGSVIGIVGSLVATRKYLNV</sequence>
<evidence type="ECO:0000256" key="4">
    <source>
        <dbReference type="ARBA" id="ARBA00022475"/>
    </source>
</evidence>
<evidence type="ECO:0000256" key="5">
    <source>
        <dbReference type="ARBA" id="ARBA00022618"/>
    </source>
</evidence>
<evidence type="ECO:0000256" key="8">
    <source>
        <dbReference type="ARBA" id="ARBA00023136"/>
    </source>
</evidence>
<evidence type="ECO:0000313" key="15">
    <source>
        <dbReference type="Proteomes" id="UP000179279"/>
    </source>
</evidence>
<dbReference type="GO" id="GO:0051301">
    <property type="term" value="P:cell division"/>
    <property type="evidence" value="ECO:0007669"/>
    <property type="project" value="UniProtKB-KW"/>
</dbReference>
<dbReference type="AlphaFoldDB" id="A0A1G1X0B6"/>